<name>A0A420DVF9_9FLAO</name>
<dbReference type="PROSITE" id="PS51819">
    <property type="entry name" value="VOC"/>
    <property type="match status" value="1"/>
</dbReference>
<organism evidence="2 3">
    <name type="scientific">Ichthyenterobacterium magnum</name>
    <dbReference type="NCBI Taxonomy" id="1230530"/>
    <lineage>
        <taxon>Bacteria</taxon>
        <taxon>Pseudomonadati</taxon>
        <taxon>Bacteroidota</taxon>
        <taxon>Flavobacteriia</taxon>
        <taxon>Flavobacteriales</taxon>
        <taxon>Flavobacteriaceae</taxon>
        <taxon>Ichthyenterobacterium</taxon>
    </lineage>
</organism>
<dbReference type="RefSeq" id="WP_120199434.1">
    <property type="nucleotide sequence ID" value="NZ_RAQJ01000001.1"/>
</dbReference>
<gene>
    <name evidence="2" type="ORF">BXY80_0284</name>
</gene>
<dbReference type="OrthoDB" id="2703022at2"/>
<evidence type="ECO:0000313" key="3">
    <source>
        <dbReference type="Proteomes" id="UP000284892"/>
    </source>
</evidence>
<accession>A0A420DVF9</accession>
<protein>
    <submittedName>
        <fullName evidence="2">Glyoxalase-like protein</fullName>
    </submittedName>
</protein>
<keyword evidence="3" id="KW-1185">Reference proteome</keyword>
<dbReference type="Pfam" id="PF12681">
    <property type="entry name" value="Glyoxalase_2"/>
    <property type="match status" value="1"/>
</dbReference>
<dbReference type="InterPro" id="IPR025870">
    <property type="entry name" value="Glyoxalase-like_dom"/>
</dbReference>
<comment type="caution">
    <text evidence="2">The sequence shown here is derived from an EMBL/GenBank/DDBJ whole genome shotgun (WGS) entry which is preliminary data.</text>
</comment>
<sequence length="217" mass="25126">MKIQEVILFTSNIQKQKQFYKHVLEFEQLLDTPEKISFKVGESVLTFQYKDTIKPSHLAFNIPYNAIYDALKWLRARTEVIGNAENYVSDFSNWKAKAIYFYDADHNIIEFIARERIDIESDVAFTPRIILSISEVAIATTAIEPVYKAINNIKSIPIFDGSFERFCALGNDEGLFILINKTIKKWYPTNDEAFTSDFIIKGDYNFSFENGKIKELS</sequence>
<dbReference type="AlphaFoldDB" id="A0A420DVF9"/>
<dbReference type="Proteomes" id="UP000284892">
    <property type="component" value="Unassembled WGS sequence"/>
</dbReference>
<dbReference type="EMBL" id="RAQJ01000001">
    <property type="protein sequence ID" value="RKE98208.1"/>
    <property type="molecule type" value="Genomic_DNA"/>
</dbReference>
<dbReference type="InterPro" id="IPR029068">
    <property type="entry name" value="Glyas_Bleomycin-R_OHBP_Dase"/>
</dbReference>
<dbReference type="SUPFAM" id="SSF54593">
    <property type="entry name" value="Glyoxalase/Bleomycin resistance protein/Dihydroxybiphenyl dioxygenase"/>
    <property type="match status" value="1"/>
</dbReference>
<proteinExistence type="predicted"/>
<dbReference type="InterPro" id="IPR037523">
    <property type="entry name" value="VOC_core"/>
</dbReference>
<feature type="domain" description="VOC" evidence="1">
    <location>
        <begin position="2"/>
        <end position="114"/>
    </location>
</feature>
<dbReference type="Gene3D" id="3.10.180.10">
    <property type="entry name" value="2,3-Dihydroxybiphenyl 1,2-Dioxygenase, domain 1"/>
    <property type="match status" value="1"/>
</dbReference>
<evidence type="ECO:0000313" key="2">
    <source>
        <dbReference type="EMBL" id="RKE98208.1"/>
    </source>
</evidence>
<evidence type="ECO:0000259" key="1">
    <source>
        <dbReference type="PROSITE" id="PS51819"/>
    </source>
</evidence>
<reference evidence="2 3" key="1">
    <citation type="submission" date="2018-09" db="EMBL/GenBank/DDBJ databases">
        <title>Genomic Encyclopedia of Archaeal and Bacterial Type Strains, Phase II (KMG-II): from individual species to whole genera.</title>
        <authorList>
            <person name="Goeker M."/>
        </authorList>
    </citation>
    <scope>NUCLEOTIDE SEQUENCE [LARGE SCALE GENOMIC DNA]</scope>
    <source>
        <strain evidence="2 3">DSM 26283</strain>
    </source>
</reference>